<feature type="signal peptide" evidence="1">
    <location>
        <begin position="1"/>
        <end position="22"/>
    </location>
</feature>
<gene>
    <name evidence="2" type="ORF">Ciccas_008746</name>
</gene>
<accession>A0ABD2PZ47</accession>
<keyword evidence="1" id="KW-0732">Signal</keyword>
<dbReference type="EMBL" id="JBJKFK010001608">
    <property type="protein sequence ID" value="KAL3312661.1"/>
    <property type="molecule type" value="Genomic_DNA"/>
</dbReference>
<proteinExistence type="predicted"/>
<dbReference type="Proteomes" id="UP001626550">
    <property type="component" value="Unassembled WGS sequence"/>
</dbReference>
<feature type="chain" id="PRO_5044885385" evidence="1">
    <location>
        <begin position="23"/>
        <end position="140"/>
    </location>
</feature>
<reference evidence="2 3" key="1">
    <citation type="submission" date="2024-11" db="EMBL/GenBank/DDBJ databases">
        <title>Adaptive evolution of stress response genes in parasites aligns with host niche diversity.</title>
        <authorList>
            <person name="Hahn C."/>
            <person name="Resl P."/>
        </authorList>
    </citation>
    <scope>NUCLEOTIDE SEQUENCE [LARGE SCALE GENOMIC DNA]</scope>
    <source>
        <strain evidence="2">EGGRZ-B1_66</strain>
        <tissue evidence="2">Body</tissue>
    </source>
</reference>
<evidence type="ECO:0000313" key="2">
    <source>
        <dbReference type="EMBL" id="KAL3312661.1"/>
    </source>
</evidence>
<evidence type="ECO:0000313" key="3">
    <source>
        <dbReference type="Proteomes" id="UP001626550"/>
    </source>
</evidence>
<keyword evidence="3" id="KW-1185">Reference proteome</keyword>
<protein>
    <submittedName>
        <fullName evidence="2">Uncharacterized protein</fullName>
    </submittedName>
</protein>
<dbReference type="AlphaFoldDB" id="A0ABD2PZ47"/>
<evidence type="ECO:0000256" key="1">
    <source>
        <dbReference type="SAM" id="SignalP"/>
    </source>
</evidence>
<comment type="caution">
    <text evidence="2">The sequence shown here is derived from an EMBL/GenBank/DDBJ whole genome shotgun (WGS) entry which is preliminary data.</text>
</comment>
<sequence>MNNKILIVFALVFSLLIVGGESGYCHKVGKECGLSFKSCCPGLYCSKTMMSLMGRCMPSYGMAAGMPMGGVGVMPAMPMGGVGVMPAMPMGGVGMMPTMPMGGMMPMGTGMMGCLPRKGFCMSNAQCCSGFCKIYKNKCV</sequence>
<name>A0ABD2PZ47_9PLAT</name>
<organism evidence="2 3">
    <name type="scientific">Cichlidogyrus casuarinus</name>
    <dbReference type="NCBI Taxonomy" id="1844966"/>
    <lineage>
        <taxon>Eukaryota</taxon>
        <taxon>Metazoa</taxon>
        <taxon>Spiralia</taxon>
        <taxon>Lophotrochozoa</taxon>
        <taxon>Platyhelminthes</taxon>
        <taxon>Monogenea</taxon>
        <taxon>Monopisthocotylea</taxon>
        <taxon>Dactylogyridea</taxon>
        <taxon>Ancyrocephalidae</taxon>
        <taxon>Cichlidogyrus</taxon>
    </lineage>
</organism>